<dbReference type="Pfam" id="PF00668">
    <property type="entry name" value="Condensation"/>
    <property type="match status" value="1"/>
</dbReference>
<dbReference type="SUPFAM" id="SSF56801">
    <property type="entry name" value="Acetyl-CoA synthetase-like"/>
    <property type="match status" value="1"/>
</dbReference>
<dbReference type="InterPro" id="IPR036291">
    <property type="entry name" value="NAD(P)-bd_dom_sf"/>
</dbReference>
<accession>A0ABY0HDM1</accession>
<name>A0ABY0HDM1_9PEZI</name>
<evidence type="ECO:0000256" key="1">
    <source>
        <dbReference type="ARBA" id="ARBA00022450"/>
    </source>
</evidence>
<evidence type="ECO:0000313" key="6">
    <source>
        <dbReference type="Proteomes" id="UP000294003"/>
    </source>
</evidence>
<feature type="domain" description="Carrier" evidence="4">
    <location>
        <begin position="946"/>
        <end position="1031"/>
    </location>
</feature>
<dbReference type="NCBIfam" id="TIGR01733">
    <property type="entry name" value="AA-adenyl-dom"/>
    <property type="match status" value="1"/>
</dbReference>
<dbReference type="SUPFAM" id="SSF52777">
    <property type="entry name" value="CoA-dependent acyltransferases"/>
    <property type="match status" value="2"/>
</dbReference>
<dbReference type="Pfam" id="PF00550">
    <property type="entry name" value="PP-binding"/>
    <property type="match status" value="1"/>
</dbReference>
<gene>
    <name evidence="5" type="ORF">DL762_002808</name>
</gene>
<dbReference type="SUPFAM" id="SSF47336">
    <property type="entry name" value="ACP-like"/>
    <property type="match status" value="1"/>
</dbReference>
<evidence type="ECO:0000256" key="2">
    <source>
        <dbReference type="ARBA" id="ARBA00022553"/>
    </source>
</evidence>
<dbReference type="Pfam" id="PF07993">
    <property type="entry name" value="NAD_binding_4"/>
    <property type="match status" value="1"/>
</dbReference>
<dbReference type="InterPro" id="IPR013120">
    <property type="entry name" value="FAR_NAD-bd"/>
</dbReference>
<dbReference type="InterPro" id="IPR009081">
    <property type="entry name" value="PP-bd_ACP"/>
</dbReference>
<dbReference type="Gene3D" id="3.40.50.720">
    <property type="entry name" value="NAD(P)-binding Rossmann-like Domain"/>
    <property type="match status" value="1"/>
</dbReference>
<keyword evidence="2" id="KW-0597">Phosphoprotein</keyword>
<dbReference type="InterPro" id="IPR036736">
    <property type="entry name" value="ACP-like_sf"/>
</dbReference>
<dbReference type="InterPro" id="IPR045851">
    <property type="entry name" value="AMP-bd_C_sf"/>
</dbReference>
<evidence type="ECO:0000313" key="5">
    <source>
        <dbReference type="EMBL" id="RYO90199.1"/>
    </source>
</evidence>
<dbReference type="InterPro" id="IPR042099">
    <property type="entry name" value="ANL_N_sf"/>
</dbReference>
<proteinExistence type="predicted"/>
<dbReference type="Gene3D" id="3.40.50.12780">
    <property type="entry name" value="N-terminal domain of ligase-like"/>
    <property type="match status" value="1"/>
</dbReference>
<dbReference type="Gene3D" id="3.30.559.30">
    <property type="entry name" value="Nonribosomal peptide synthetase, condensation domain"/>
    <property type="match status" value="1"/>
</dbReference>
<evidence type="ECO:0000259" key="4">
    <source>
        <dbReference type="PROSITE" id="PS50075"/>
    </source>
</evidence>
<dbReference type="InterPro" id="IPR001242">
    <property type="entry name" value="Condensation_dom"/>
</dbReference>
<dbReference type="Gene3D" id="3.30.559.10">
    <property type="entry name" value="Chloramphenicol acetyltransferase-like domain"/>
    <property type="match status" value="1"/>
</dbReference>
<evidence type="ECO:0000256" key="3">
    <source>
        <dbReference type="ARBA" id="ARBA00022598"/>
    </source>
</evidence>
<keyword evidence="3" id="KW-0436">Ligase</keyword>
<dbReference type="Pfam" id="PF00501">
    <property type="entry name" value="AMP-binding"/>
    <property type="match status" value="1"/>
</dbReference>
<keyword evidence="1" id="KW-0596">Phosphopantetheine</keyword>
<dbReference type="Gene3D" id="3.30.300.30">
    <property type="match status" value="1"/>
</dbReference>
<protein>
    <recommendedName>
        <fullName evidence="4">Carrier domain-containing protein</fullName>
    </recommendedName>
</protein>
<sequence length="1466" mass="160748">MSLTATANVTSLSRSQKLLSSAPASLLHSLAQSCHVPVASIADAYPPSPLQSSMFAAFLLSSPQNPLYVARLVFTLSNDHNDSTQSRCLELERFQRAWDVTVQRNEILRTRLVQGPNGKDYLVVLREGFTCHHMDGVPLEESFEAGDRLDMDYGRPLTERQQQWIYPDDQRSSYQIRNSIMAFSISLSNIATHNFAILASSILFGATLSGRRCPVPGIENITGPTITTVPVMIGIDREMTVGEFLQYLQRKANSSAEYGWMGLQDILNVCGRDTGKVNSIMVVQPTSTSVEGEGNLLDAISQPTGWAFDESRSSAIQHNIGICLICNPSDSGLTINLQYDPNLKTDVEINWIAGQFTTALEQLLRTDTQAMQLGQIRISGNEEIKQIQRWNSKSIESVDECLHDLFGAQARIRGDAEAIFSADGSVSYKQLDEFSRDLAKLLHEKDLGWKSMVPIVFESSWLAVVAILAVLRAGACFVPIHPSTPRERMASILQQVDAKMLICSEVLCAGIKEYGFPRVELLKLSDHSLSTISSSLSKANIILPKVSPSRLAYTYFTSGTTGVPKGVCMSHCSSSTGNTAYTKLLSLTPSSRVLQFASLSFDVSCLEIFSTLLSGGCICIPSSQDRLQHLHSAIQKLRCNVLVITPTVAKLLQVDYAKDPIPIDTLCLTGEPLTASDVEFWAPKTRLYNGYGPTETCFCTFSRTLEKYSSAGNIGYGSGCNTWIVDEAGTGLAPLGTKGELFIEGPIVANGYLGDPEKTRQLFIENPPWLPDGWNESGRKFVAYKTGDMVRYNPDGSIECFGRRDTQIKKRGMRIDLGDVENAVSSLGHKAVVLFPAEGLATGNITAVVAFGCSDGTGNLEVLPEPEPDSAVITQLLALRRHIHSLIPSYMHPTVWVPIDSLPMLASAKVSRLAVKNFVTRELQEDWLTSWRRMLNAIDLENHIIRPEETMAIELADIVDKLIGAGDGHRRPEGGKPYHDTILSRAGIDSIKAIQLMRLLSERYNITPTLGKILGSEMSIRDLARYVENLQTHPDGREHVTAQGIDLIEEYHELSTILQDHFTPRESRPSKLSDTISTVLTTGAAGYLGIEILRQLLKRKETSKIITLIRAPSMDKALNKLVSAAECMGWSLTPHLSKVEIWLGDLSEPNLGLSTAHWERLHGNCSLHEMIDAIIHVGATVNWTKSYHQLKAVNVSSTLTLLNASTHSLLRTGLRPRFIQISGGRKPASLFASSSWETEGLQLARALSAPGTLGYTQTKFLSDLLVCKWATLHGGTQDARVRVVMPGFIIGGELNPFANMDDVLWRLVRTNVGLGMYSSEANNRWVYLASAAAVARKVLHCMFSAPSSARPSTADERDAMTIPVSDGLSETAFWSLISRSGYPLTGTPHDTWLAAVDAAIEAQGVKHPLYPVLHFVKQGVGLGGDLPAGDGDWCKDEQMKAEVARDVVANLTYMRRMGFLPAVATP</sequence>
<reference evidence="5 6" key="1">
    <citation type="submission" date="2018-06" db="EMBL/GenBank/DDBJ databases">
        <title>Complete Genomes of Monosporascus.</title>
        <authorList>
            <person name="Robinson A.J."/>
            <person name="Natvig D.O."/>
        </authorList>
    </citation>
    <scope>NUCLEOTIDE SEQUENCE [LARGE SCALE GENOMIC DNA]</scope>
    <source>
        <strain evidence="5 6">CBS 609.92</strain>
    </source>
</reference>
<comment type="caution">
    <text evidence="5">The sequence shown here is derived from an EMBL/GenBank/DDBJ whole genome shotgun (WGS) entry which is preliminary data.</text>
</comment>
<keyword evidence="6" id="KW-1185">Reference proteome</keyword>
<dbReference type="Proteomes" id="UP000294003">
    <property type="component" value="Unassembled WGS sequence"/>
</dbReference>
<dbReference type="PROSITE" id="PS50075">
    <property type="entry name" value="CARRIER"/>
    <property type="match status" value="1"/>
</dbReference>
<dbReference type="SUPFAM" id="SSF51735">
    <property type="entry name" value="NAD(P)-binding Rossmann-fold domains"/>
    <property type="match status" value="1"/>
</dbReference>
<dbReference type="CDD" id="cd05918">
    <property type="entry name" value="A_NRPS_SidN3_like"/>
    <property type="match status" value="1"/>
</dbReference>
<dbReference type="EMBL" id="QJNS01000060">
    <property type="protein sequence ID" value="RYO90199.1"/>
    <property type="molecule type" value="Genomic_DNA"/>
</dbReference>
<dbReference type="InterPro" id="IPR010071">
    <property type="entry name" value="AA_adenyl_dom"/>
</dbReference>
<dbReference type="InterPro" id="IPR023213">
    <property type="entry name" value="CAT-like_dom_sf"/>
</dbReference>
<dbReference type="InterPro" id="IPR000873">
    <property type="entry name" value="AMP-dep_synth/lig_dom"/>
</dbReference>
<organism evidence="5 6">
    <name type="scientific">Monosporascus cannonballus</name>
    <dbReference type="NCBI Taxonomy" id="155416"/>
    <lineage>
        <taxon>Eukaryota</taxon>
        <taxon>Fungi</taxon>
        <taxon>Dikarya</taxon>
        <taxon>Ascomycota</taxon>
        <taxon>Pezizomycotina</taxon>
        <taxon>Sordariomycetes</taxon>
        <taxon>Xylariomycetidae</taxon>
        <taxon>Xylariales</taxon>
        <taxon>Xylariales incertae sedis</taxon>
        <taxon>Monosporascus</taxon>
    </lineage>
</organism>
<dbReference type="PANTHER" id="PTHR45527:SF12">
    <property type="entry name" value="NONRIBOSOMAL PEPTIDE SYNTHETASE IVOA"/>
    <property type="match status" value="1"/>
</dbReference>
<dbReference type="PANTHER" id="PTHR45527">
    <property type="entry name" value="NONRIBOSOMAL PEPTIDE SYNTHETASE"/>
    <property type="match status" value="1"/>
</dbReference>